<feature type="domain" description="UspA" evidence="2">
    <location>
        <begin position="2"/>
        <end position="127"/>
    </location>
</feature>
<dbReference type="OrthoDB" id="5419113at2"/>
<name>A0A1X6WUH7_9MICO</name>
<dbReference type="AlphaFoldDB" id="A0A1X6WUH7"/>
<dbReference type="InterPro" id="IPR006016">
    <property type="entry name" value="UspA"/>
</dbReference>
<keyword evidence="4" id="KW-1185">Reference proteome</keyword>
<evidence type="ECO:0000259" key="2">
    <source>
        <dbReference type="Pfam" id="PF00582"/>
    </source>
</evidence>
<proteinExistence type="inferred from homology"/>
<sequence length="127" mass="13748">MTVVVGFIPTPVGFAALDAALAEARRRGGPLIVVNAVRDEDADDVRHARPDQLEIARERLRGAPVRVDVRQVHAEKDAADALIAAAAEERAELVVVGIRREREVARHILGTTAHRLLIDAPCDVLVV</sequence>
<dbReference type="Pfam" id="PF00582">
    <property type="entry name" value="Usp"/>
    <property type="match status" value="1"/>
</dbReference>
<evidence type="ECO:0000256" key="1">
    <source>
        <dbReference type="ARBA" id="ARBA00008791"/>
    </source>
</evidence>
<dbReference type="InterPro" id="IPR014729">
    <property type="entry name" value="Rossmann-like_a/b/a_fold"/>
</dbReference>
<gene>
    <name evidence="3" type="ORF">FM110_00075</name>
</gene>
<dbReference type="SUPFAM" id="SSF52402">
    <property type="entry name" value="Adenine nucleotide alpha hydrolases-like"/>
    <property type="match status" value="1"/>
</dbReference>
<comment type="similarity">
    <text evidence="1">Belongs to the universal stress protein A family.</text>
</comment>
<dbReference type="InterPro" id="IPR006015">
    <property type="entry name" value="Universal_stress_UspA"/>
</dbReference>
<evidence type="ECO:0000313" key="3">
    <source>
        <dbReference type="EMBL" id="SLM87678.1"/>
    </source>
</evidence>
<dbReference type="Proteomes" id="UP000195981">
    <property type="component" value="Unassembled WGS sequence"/>
</dbReference>
<dbReference type="PRINTS" id="PR01438">
    <property type="entry name" value="UNVRSLSTRESS"/>
</dbReference>
<evidence type="ECO:0000313" key="4">
    <source>
        <dbReference type="Proteomes" id="UP000195981"/>
    </source>
</evidence>
<dbReference type="Gene3D" id="3.40.50.620">
    <property type="entry name" value="HUPs"/>
    <property type="match status" value="1"/>
</dbReference>
<reference evidence="3 4" key="1">
    <citation type="submission" date="2017-02" db="EMBL/GenBank/DDBJ databases">
        <authorList>
            <person name="Peterson S.W."/>
        </authorList>
    </citation>
    <scope>NUCLEOTIDE SEQUENCE [LARGE SCALE GENOMIC DNA]</scope>
    <source>
        <strain evidence="3 4">CIP104813</strain>
    </source>
</reference>
<organism evidence="3 4">
    <name type="scientific">Brachybacterium nesterenkovii</name>
    <dbReference type="NCBI Taxonomy" id="47847"/>
    <lineage>
        <taxon>Bacteria</taxon>
        <taxon>Bacillati</taxon>
        <taxon>Actinomycetota</taxon>
        <taxon>Actinomycetes</taxon>
        <taxon>Micrococcales</taxon>
        <taxon>Dermabacteraceae</taxon>
        <taxon>Brachybacterium</taxon>
    </lineage>
</organism>
<protein>
    <submittedName>
        <fullName evidence="3">UspA</fullName>
    </submittedName>
</protein>
<dbReference type="EMBL" id="FWFG01000001">
    <property type="protein sequence ID" value="SLM87678.1"/>
    <property type="molecule type" value="Genomic_DNA"/>
</dbReference>
<dbReference type="RefSeq" id="WP_087101488.1">
    <property type="nucleotide sequence ID" value="NZ_FWFG01000001.1"/>
</dbReference>
<accession>A0A1X6WUH7</accession>